<evidence type="ECO:0000256" key="2">
    <source>
        <dbReference type="ARBA" id="ARBA00023163"/>
    </source>
</evidence>
<dbReference type="SMART" id="SM00420">
    <property type="entry name" value="HTH_DEOR"/>
    <property type="match status" value="1"/>
</dbReference>
<dbReference type="PANTHER" id="PTHR41247">
    <property type="entry name" value="HTH-TYPE TRANSCRIPTIONAL REPRESSOR YCNK"/>
    <property type="match status" value="1"/>
</dbReference>
<evidence type="ECO:0000259" key="3">
    <source>
        <dbReference type="PROSITE" id="PS51000"/>
    </source>
</evidence>
<dbReference type="InterPro" id="IPR001034">
    <property type="entry name" value="DeoR_HTH"/>
</dbReference>
<keyword evidence="1" id="KW-0805">Transcription regulation</keyword>
<dbReference type="Proteomes" id="UP000679950">
    <property type="component" value="Unassembled WGS sequence"/>
</dbReference>
<accession>A0ABQ4KMD5</accession>
<comment type="caution">
    <text evidence="4">The sequence shown here is derived from an EMBL/GenBank/DDBJ whole genome shotgun (WGS) entry which is preliminary data.</text>
</comment>
<dbReference type="InterPro" id="IPR036388">
    <property type="entry name" value="WH-like_DNA-bd_sf"/>
</dbReference>
<reference evidence="4 5" key="1">
    <citation type="submission" date="2021-03" db="EMBL/GenBank/DDBJ databases">
        <title>Antimicrobial resistance genes in bacteria isolated from Japanese honey, and their potential for conferring macrolide and lincosamide resistance in the American foulbrood pathogen Paenibacillus larvae.</title>
        <authorList>
            <person name="Okamoto M."/>
            <person name="Kumagai M."/>
            <person name="Kanamori H."/>
            <person name="Takamatsu D."/>
        </authorList>
    </citation>
    <scope>NUCLEOTIDE SEQUENCE [LARGE SCALE GENOMIC DNA]</scope>
    <source>
        <strain evidence="4 5">J8TS2</strain>
    </source>
</reference>
<evidence type="ECO:0000256" key="1">
    <source>
        <dbReference type="ARBA" id="ARBA00023015"/>
    </source>
</evidence>
<dbReference type="SUPFAM" id="SSF46785">
    <property type="entry name" value="Winged helix' DNA-binding domain"/>
    <property type="match status" value="1"/>
</dbReference>
<dbReference type="SUPFAM" id="SSF160387">
    <property type="entry name" value="NosL/MerB-like"/>
    <property type="match status" value="1"/>
</dbReference>
<keyword evidence="5" id="KW-1185">Reference proteome</keyword>
<dbReference type="RefSeq" id="WP_212967039.1">
    <property type="nucleotide sequence ID" value="NZ_BORB01000035.1"/>
</dbReference>
<organism evidence="4 5">
    <name type="scientific">Lederbergia ruris</name>
    <dbReference type="NCBI Taxonomy" id="217495"/>
    <lineage>
        <taxon>Bacteria</taxon>
        <taxon>Bacillati</taxon>
        <taxon>Bacillota</taxon>
        <taxon>Bacilli</taxon>
        <taxon>Bacillales</taxon>
        <taxon>Bacillaceae</taxon>
        <taxon>Lederbergia</taxon>
    </lineage>
</organism>
<dbReference type="InterPro" id="IPR008719">
    <property type="entry name" value="N2O_reductase_NosL"/>
</dbReference>
<dbReference type="Gene3D" id="1.10.10.10">
    <property type="entry name" value="Winged helix-like DNA-binding domain superfamily/Winged helix DNA-binding domain"/>
    <property type="match status" value="1"/>
</dbReference>
<gene>
    <name evidence="4" type="primary">ycnK</name>
    <name evidence="4" type="ORF">J8TS2_34090</name>
</gene>
<dbReference type="InterPro" id="IPR036390">
    <property type="entry name" value="WH_DNA-bd_sf"/>
</dbReference>
<protein>
    <submittedName>
        <fullName evidence="4">HTH-type transcriptional repressor YcnK</fullName>
    </submittedName>
</protein>
<sequence length="198" mass="22434">MLPIERQQQILIWLEEEGNLRISDISKRFNVSEMTVYRDIKPLLDQKKVLKTSKGISIPPKQSIPPDVCTYCLKPAKSRFSVQLIKIDQEIETTCCAHCGLLRYKDIKKDVSQVICRDFLKDTTISAKMATFMLGTNLNLNCCEPQVLVFESFQQAIQFQTGFGGELYSFEEAVVAIDEKMNGSTCQHSTLKGRGESI</sequence>
<evidence type="ECO:0000313" key="4">
    <source>
        <dbReference type="EMBL" id="GIN59090.1"/>
    </source>
</evidence>
<dbReference type="EMBL" id="BORB01000035">
    <property type="protein sequence ID" value="GIN59090.1"/>
    <property type="molecule type" value="Genomic_DNA"/>
</dbReference>
<name>A0ABQ4KMD5_9BACI</name>
<evidence type="ECO:0000313" key="5">
    <source>
        <dbReference type="Proteomes" id="UP000679950"/>
    </source>
</evidence>
<dbReference type="PANTHER" id="PTHR41247:SF1">
    <property type="entry name" value="HTH-TYPE TRANSCRIPTIONAL REPRESSOR YCNK"/>
    <property type="match status" value="1"/>
</dbReference>
<feature type="domain" description="HTH deoR-type" evidence="3">
    <location>
        <begin position="3"/>
        <end position="58"/>
    </location>
</feature>
<proteinExistence type="predicted"/>
<dbReference type="PROSITE" id="PS51000">
    <property type="entry name" value="HTH_DEOR_2"/>
    <property type="match status" value="1"/>
</dbReference>
<keyword evidence="2" id="KW-0804">Transcription</keyword>
<dbReference type="Pfam" id="PF08220">
    <property type="entry name" value="HTH_DeoR"/>
    <property type="match status" value="1"/>
</dbReference>